<dbReference type="InterPro" id="IPR002347">
    <property type="entry name" value="SDR_fam"/>
</dbReference>
<dbReference type="PANTHER" id="PTHR44169:SF6">
    <property type="entry name" value="NADPH-DEPENDENT 1-ACYLDIHYDROXYACETONE PHOSPHATE REDUCTASE"/>
    <property type="match status" value="1"/>
</dbReference>
<dbReference type="PRINTS" id="PR00080">
    <property type="entry name" value="SDRFAMILY"/>
</dbReference>
<name>Q54HS2_DICDI</name>
<dbReference type="GO" id="GO:0005783">
    <property type="term" value="C:endoplasmic reticulum"/>
    <property type="evidence" value="ECO:0000318"/>
    <property type="project" value="GO_Central"/>
</dbReference>
<evidence type="ECO:0000313" key="5">
    <source>
        <dbReference type="Proteomes" id="UP000002195"/>
    </source>
</evidence>
<dbReference type="STRING" id="44689.Q54HS2"/>
<dbReference type="GO" id="GO:0000140">
    <property type="term" value="F:acylglycerone-phosphate reductase (NADP+) activity"/>
    <property type="evidence" value="ECO:0000318"/>
    <property type="project" value="GO_Central"/>
</dbReference>
<dbReference type="VEuPathDB" id="AmoebaDB:DDB_G0289259"/>
<dbReference type="eggNOG" id="KOG1209">
    <property type="taxonomic scope" value="Eukaryota"/>
</dbReference>
<dbReference type="FunFam" id="3.40.50.720:FF:000261">
    <property type="entry name" value="NADPH-dependent 1-acyldihydroxyacetone phosphate reductase"/>
    <property type="match status" value="1"/>
</dbReference>
<dbReference type="Pfam" id="PF00106">
    <property type="entry name" value="adh_short"/>
    <property type="match status" value="1"/>
</dbReference>
<dbReference type="FunCoup" id="Q54HS2">
    <property type="interactions" value="36"/>
</dbReference>
<dbReference type="SUPFAM" id="SSF51735">
    <property type="entry name" value="NAD(P)-binding Rossmann-fold domains"/>
    <property type="match status" value="1"/>
</dbReference>
<dbReference type="PaxDb" id="44689-DDB0188337"/>
<dbReference type="GO" id="GO:0005811">
    <property type="term" value="C:lipid droplet"/>
    <property type="evidence" value="ECO:0000318"/>
    <property type="project" value="GO_Central"/>
</dbReference>
<comment type="caution">
    <text evidence="4">The sequence shown here is derived from an EMBL/GenBank/DDBJ whole genome shotgun (WGS) entry which is preliminary data.</text>
</comment>
<accession>Q54HS2</accession>
<dbReference type="KEGG" id="ddi:DDB_G0289259"/>
<evidence type="ECO:0000256" key="2">
    <source>
        <dbReference type="ARBA" id="ARBA00023002"/>
    </source>
</evidence>
<organism evidence="4 5">
    <name type="scientific">Dictyostelium discoideum</name>
    <name type="common">Social amoeba</name>
    <dbReference type="NCBI Taxonomy" id="44689"/>
    <lineage>
        <taxon>Eukaryota</taxon>
        <taxon>Amoebozoa</taxon>
        <taxon>Evosea</taxon>
        <taxon>Eumycetozoa</taxon>
        <taxon>Dictyostelia</taxon>
        <taxon>Dictyosteliales</taxon>
        <taxon>Dictyosteliaceae</taxon>
        <taxon>Dictyostelium</taxon>
    </lineage>
</organism>
<dbReference type="PhylomeDB" id="Q54HS2"/>
<dbReference type="RefSeq" id="XP_636259.1">
    <property type="nucleotide sequence ID" value="XM_631167.1"/>
</dbReference>
<dbReference type="PROSITE" id="PS00061">
    <property type="entry name" value="ADH_SHORT"/>
    <property type="match status" value="1"/>
</dbReference>
<proteinExistence type="inferred from homology"/>
<gene>
    <name evidence="4" type="ORF">DDB_G0289259</name>
</gene>
<evidence type="ECO:0000256" key="3">
    <source>
        <dbReference type="RuleBase" id="RU000363"/>
    </source>
</evidence>
<dbReference type="GO" id="GO:0004806">
    <property type="term" value="F:triacylglycerol lipase activity"/>
    <property type="evidence" value="ECO:0000318"/>
    <property type="project" value="GO_Central"/>
</dbReference>
<dbReference type="PRINTS" id="PR00081">
    <property type="entry name" value="GDHRDH"/>
</dbReference>
<dbReference type="HOGENOM" id="CLU_010194_2_9_1"/>
<evidence type="ECO:0008006" key="6">
    <source>
        <dbReference type="Google" id="ProtNLM"/>
    </source>
</evidence>
<dbReference type="PANTHER" id="PTHR44169">
    <property type="entry name" value="NADPH-DEPENDENT 1-ACYLDIHYDROXYACETONE PHOSPHATE REDUCTASE"/>
    <property type="match status" value="1"/>
</dbReference>
<dbReference type="Proteomes" id="UP000002195">
    <property type="component" value="Unassembled WGS sequence"/>
</dbReference>
<dbReference type="InterPro" id="IPR036291">
    <property type="entry name" value="NAD(P)-bd_dom_sf"/>
</dbReference>
<evidence type="ECO:0000313" key="4">
    <source>
        <dbReference type="EMBL" id="EAL62817.1"/>
    </source>
</evidence>
<dbReference type="SMR" id="Q54HS2"/>
<dbReference type="dictyBase" id="DDB_G0289259"/>
<comment type="similarity">
    <text evidence="1 3">Belongs to the short-chain dehydrogenases/reductases (SDR) family.</text>
</comment>
<dbReference type="CDD" id="cd05374">
    <property type="entry name" value="17beta-HSD-like_SDR_c"/>
    <property type="match status" value="1"/>
</dbReference>
<dbReference type="GO" id="GO:0006654">
    <property type="term" value="P:phosphatidic acid biosynthetic process"/>
    <property type="evidence" value="ECO:0000318"/>
    <property type="project" value="GO_Central"/>
</dbReference>
<keyword evidence="5" id="KW-1185">Reference proteome</keyword>
<dbReference type="Gene3D" id="3.40.50.720">
    <property type="entry name" value="NAD(P)-binding Rossmann-like Domain"/>
    <property type="match status" value="1"/>
</dbReference>
<dbReference type="OMA" id="CRVFASD"/>
<dbReference type="GeneID" id="8627041"/>
<dbReference type="GO" id="GO:0019433">
    <property type="term" value="P:triglyceride catabolic process"/>
    <property type="evidence" value="ECO:0000318"/>
    <property type="project" value="GO_Central"/>
</dbReference>
<protein>
    <recommendedName>
        <fullName evidence="6">Short-chain dehydrogenase</fullName>
    </recommendedName>
</protein>
<reference evidence="4 5" key="1">
    <citation type="journal article" date="2005" name="Nature">
        <title>The genome of the social amoeba Dictyostelium discoideum.</title>
        <authorList>
            <consortium name="The Dictyostelium discoideum Sequencing Consortium"/>
            <person name="Eichinger L."/>
            <person name="Pachebat J.A."/>
            <person name="Glockner G."/>
            <person name="Rajandream M.A."/>
            <person name="Sucgang R."/>
            <person name="Berriman M."/>
            <person name="Song J."/>
            <person name="Olsen R."/>
            <person name="Szafranski K."/>
            <person name="Xu Q."/>
            <person name="Tunggal B."/>
            <person name="Kummerfeld S."/>
            <person name="Madera M."/>
            <person name="Konfortov B.A."/>
            <person name="Rivero F."/>
            <person name="Bankier A.T."/>
            <person name="Lehmann R."/>
            <person name="Hamlin N."/>
            <person name="Davies R."/>
            <person name="Gaudet P."/>
            <person name="Fey P."/>
            <person name="Pilcher K."/>
            <person name="Chen G."/>
            <person name="Saunders D."/>
            <person name="Sodergren E."/>
            <person name="Davis P."/>
            <person name="Kerhornou A."/>
            <person name="Nie X."/>
            <person name="Hall N."/>
            <person name="Anjard C."/>
            <person name="Hemphill L."/>
            <person name="Bason N."/>
            <person name="Farbrother P."/>
            <person name="Desany B."/>
            <person name="Just E."/>
            <person name="Morio T."/>
            <person name="Rost R."/>
            <person name="Churcher C."/>
            <person name="Cooper J."/>
            <person name="Haydock S."/>
            <person name="van Driessche N."/>
            <person name="Cronin A."/>
            <person name="Goodhead I."/>
            <person name="Muzny D."/>
            <person name="Mourier T."/>
            <person name="Pain A."/>
            <person name="Lu M."/>
            <person name="Harper D."/>
            <person name="Lindsay R."/>
            <person name="Hauser H."/>
            <person name="James K."/>
            <person name="Quiles M."/>
            <person name="Madan Babu M."/>
            <person name="Saito T."/>
            <person name="Buchrieser C."/>
            <person name="Wardroper A."/>
            <person name="Felder M."/>
            <person name="Thangavelu M."/>
            <person name="Johnson D."/>
            <person name="Knights A."/>
            <person name="Loulseged H."/>
            <person name="Mungall K."/>
            <person name="Oliver K."/>
            <person name="Price C."/>
            <person name="Quail M.A."/>
            <person name="Urushihara H."/>
            <person name="Hernandez J."/>
            <person name="Rabbinowitsch E."/>
            <person name="Steffen D."/>
            <person name="Sanders M."/>
            <person name="Ma J."/>
            <person name="Kohara Y."/>
            <person name="Sharp S."/>
            <person name="Simmonds M."/>
            <person name="Spiegler S."/>
            <person name="Tivey A."/>
            <person name="Sugano S."/>
            <person name="White B."/>
            <person name="Walker D."/>
            <person name="Woodward J."/>
            <person name="Winckler T."/>
            <person name="Tanaka Y."/>
            <person name="Shaulsky G."/>
            <person name="Schleicher M."/>
            <person name="Weinstock G."/>
            <person name="Rosenthal A."/>
            <person name="Cox E.C."/>
            <person name="Chisholm R.L."/>
            <person name="Gibbs R."/>
            <person name="Loomis W.F."/>
            <person name="Platzer M."/>
            <person name="Kay R.R."/>
            <person name="Williams J."/>
            <person name="Dear P.H."/>
            <person name="Noegel A.A."/>
            <person name="Barrell B."/>
            <person name="Kuspa A."/>
        </authorList>
    </citation>
    <scope>NUCLEOTIDE SEQUENCE [LARGE SCALE GENOMIC DNA]</scope>
    <source>
        <strain evidence="4 5">AX4</strain>
    </source>
</reference>
<sequence>MIVDKVVLITGCGGNGIGKSLSKAFYEYGFKVYSSSRNLESMNELSSMGINTIRLDVKDKLSIESAVNQIIKNEGKIDILINNAGISSFNTWIDMPDEELEDVFQTNTLGLIRTTREVAKHMIKERTGLIINIGSVAGFIPMPISGLYCASKAALHSFNESIRVELSPFSIKVMLVMPGPLKSEIVNKTLPKFKEIISNPESPYHPIYKELLDRPLTSIKNQAPIQGLTDSIMKKIFSNRIPNHMKYGPGSIGLVFLSWLPTRLIDFIFSRKFGFSKLKSIIKNDQTKNKDN</sequence>
<keyword evidence="2" id="KW-0560">Oxidoreductase</keyword>
<evidence type="ECO:0000256" key="1">
    <source>
        <dbReference type="ARBA" id="ARBA00006484"/>
    </source>
</evidence>
<dbReference type="AlphaFoldDB" id="Q54HS2"/>
<dbReference type="InParanoid" id="Q54HS2"/>
<dbReference type="EMBL" id="AAFI02000132">
    <property type="protein sequence ID" value="EAL62817.1"/>
    <property type="molecule type" value="Genomic_DNA"/>
</dbReference>
<dbReference type="InterPro" id="IPR020904">
    <property type="entry name" value="Sc_DH/Rdtase_CS"/>
</dbReference>